<dbReference type="Pfam" id="PF07715">
    <property type="entry name" value="Plug"/>
    <property type="match status" value="1"/>
</dbReference>
<comment type="caution">
    <text evidence="9">The sequence shown here is derived from an EMBL/GenBank/DDBJ whole genome shotgun (WGS) entry which is preliminary data.</text>
</comment>
<keyword evidence="2 4" id="KW-0472">Membrane</keyword>
<evidence type="ECO:0000259" key="7">
    <source>
        <dbReference type="Pfam" id="PF00593"/>
    </source>
</evidence>
<sequence length="989" mass="105815">MKAFRLSNRALLLSATAFQAVIAMPAAAQDATPAPSASAAQGSATADSPDDGALSQGQVEEIIVTGIRASLDSATNAKRSEVTFGDSIFAEDIGKLPATNIAETLNRIPGVRLNRDITGEGTQVAIRGLGPSFTRVLVNGSPVNVASDGGTNGGSTNREVDLDLFPSELFTRLDVVKSPLPSQVEGGIAGVVNMRNARPFDKPGAHLTVVGQGQYTDSNGKFSPRGAIVASKTFGDTFGILVGVAGVKAKTRVDGWESVGWTDGNYACSTTSSCNATDDDGNGFSYASVAPSNLGHGYTAGDALDLTQTSGLTADQLSLAKIPRLGRNSVQQGTRSRYSGLVSMEWRPSDKLHFALDGMYAWSQRDFTHYTMNWYVRNSGPGSSYTSTGGMVPFDLTVDDDNVVTSGTFANSSFFSDVDIFKQTTKFWNVTPSMTWDVADKLTFTAQGNFSKSHFFREQPSFIIQTPAQSGISVDYSNSGGDFPTITPSVDLADTSLGWQWYRLNVQAVKRETTTNGGRFDMKYGDDTFSVKFGGSYDYAFRSIKAYDASAAYQAAVCGSDCGYTGTGLIPNSDLSQYLTTLNVSDFAHLSSTNPGYTSFTIADIKKIMKATNYKSYLKNAPEATSSVTGGGVGDIGEKVTAGFLEFNGDTDILGGEFRVVGGVRFAHTEQMVSGPITVGSSTVEQTITSSYDNWLPSINMTWDALPNLKLRFSASRSMTRANPGDLLPGLTFSDPAAQSASAGNPDLKPYTSDNIDFGGEYYTGGIGYVGLAFFHKMINGFTLTQQTTETFSDLGVDYDSLTVTQQAALTDRAAATGTAVADLPIYVNQPVNLQSLQINGLEATWVQPLDFLVDGLGFSANVTRIKQSSDSGLYAPGVAPWSYNLQGFYEGHGVSVSLNYVWTDQFVLINAPYYINDWGVYQDSRGQFDLSVGYDLPGMDNRVHLTLDALNLTNAAIRATNGQDGNTNATYSVYYPGRQVLFGIRADF</sequence>
<dbReference type="InterPro" id="IPR000531">
    <property type="entry name" value="Beta-barrel_TonB"/>
</dbReference>
<dbReference type="Pfam" id="PF00593">
    <property type="entry name" value="TonB_dep_Rec_b-barrel"/>
    <property type="match status" value="1"/>
</dbReference>
<keyword evidence="10" id="KW-1185">Reference proteome</keyword>
<gene>
    <name evidence="9" type="ORF">MTR62_16695</name>
</gene>
<dbReference type="Proteomes" id="UP001162881">
    <property type="component" value="Unassembled WGS sequence"/>
</dbReference>
<dbReference type="EMBL" id="JALHLF010000092">
    <property type="protein sequence ID" value="MCJ2184317.1"/>
    <property type="molecule type" value="Genomic_DNA"/>
</dbReference>
<proteinExistence type="inferred from homology"/>
<evidence type="ECO:0000313" key="10">
    <source>
        <dbReference type="Proteomes" id="UP001162881"/>
    </source>
</evidence>
<comment type="subcellular location">
    <subcellularLocation>
        <location evidence="1 4">Cell outer membrane</location>
    </subcellularLocation>
</comment>
<evidence type="ECO:0000256" key="2">
    <source>
        <dbReference type="ARBA" id="ARBA00023136"/>
    </source>
</evidence>
<keyword evidence="3" id="KW-0998">Cell outer membrane</keyword>
<dbReference type="SUPFAM" id="SSF56935">
    <property type="entry name" value="Porins"/>
    <property type="match status" value="1"/>
</dbReference>
<keyword evidence="4" id="KW-0798">TonB box</keyword>
<dbReference type="InterPro" id="IPR036942">
    <property type="entry name" value="Beta-barrel_TonB_sf"/>
</dbReference>
<evidence type="ECO:0000256" key="6">
    <source>
        <dbReference type="SAM" id="SignalP"/>
    </source>
</evidence>
<evidence type="ECO:0000256" key="5">
    <source>
        <dbReference type="SAM" id="MobiDB-lite"/>
    </source>
</evidence>
<evidence type="ECO:0000313" key="9">
    <source>
        <dbReference type="EMBL" id="MCJ2184317.1"/>
    </source>
</evidence>
<feature type="compositionally biased region" description="Low complexity" evidence="5">
    <location>
        <begin position="33"/>
        <end position="47"/>
    </location>
</feature>
<feature type="chain" id="PRO_5046427594" evidence="6">
    <location>
        <begin position="29"/>
        <end position="989"/>
    </location>
</feature>
<accession>A0ABT0BGX1</accession>
<evidence type="ECO:0000256" key="4">
    <source>
        <dbReference type="RuleBase" id="RU003357"/>
    </source>
</evidence>
<dbReference type="InterPro" id="IPR037066">
    <property type="entry name" value="Plug_dom_sf"/>
</dbReference>
<organism evidence="9 10">
    <name type="scientific">Novosphingobium organovorum</name>
    <dbReference type="NCBI Taxonomy" id="2930092"/>
    <lineage>
        <taxon>Bacteria</taxon>
        <taxon>Pseudomonadati</taxon>
        <taxon>Pseudomonadota</taxon>
        <taxon>Alphaproteobacteria</taxon>
        <taxon>Sphingomonadales</taxon>
        <taxon>Sphingomonadaceae</taxon>
        <taxon>Novosphingobium</taxon>
    </lineage>
</organism>
<keyword evidence="6" id="KW-0732">Signal</keyword>
<evidence type="ECO:0000259" key="8">
    <source>
        <dbReference type="Pfam" id="PF07715"/>
    </source>
</evidence>
<feature type="region of interest" description="Disordered" evidence="5">
    <location>
        <begin position="33"/>
        <end position="54"/>
    </location>
</feature>
<dbReference type="Gene3D" id="2.40.170.20">
    <property type="entry name" value="TonB-dependent receptor, beta-barrel domain"/>
    <property type="match status" value="1"/>
</dbReference>
<dbReference type="PANTHER" id="PTHR40980">
    <property type="entry name" value="PLUG DOMAIN-CONTAINING PROTEIN"/>
    <property type="match status" value="1"/>
</dbReference>
<feature type="domain" description="TonB-dependent receptor-like beta-barrel" evidence="7">
    <location>
        <begin position="492"/>
        <end position="953"/>
    </location>
</feature>
<feature type="domain" description="TonB-dependent receptor plug" evidence="8">
    <location>
        <begin position="87"/>
        <end position="191"/>
    </location>
</feature>
<keyword evidence="9" id="KW-0675">Receptor</keyword>
<evidence type="ECO:0000256" key="1">
    <source>
        <dbReference type="ARBA" id="ARBA00004442"/>
    </source>
</evidence>
<dbReference type="Gene3D" id="2.170.130.10">
    <property type="entry name" value="TonB-dependent receptor, plug domain"/>
    <property type="match status" value="1"/>
</dbReference>
<dbReference type="RefSeq" id="WP_244023036.1">
    <property type="nucleotide sequence ID" value="NZ_JALHLF010000092.1"/>
</dbReference>
<reference evidence="9" key="1">
    <citation type="submission" date="2022-03" db="EMBL/GenBank/DDBJ databases">
        <title>Identification of a novel bacterium isolated from mangrove sediments.</title>
        <authorList>
            <person name="Pan X."/>
        </authorList>
    </citation>
    <scope>NUCLEOTIDE SEQUENCE</scope>
    <source>
        <strain evidence="9">B1949</strain>
    </source>
</reference>
<protein>
    <submittedName>
        <fullName evidence="9">TonB-dependent receptor</fullName>
    </submittedName>
</protein>
<dbReference type="InterPro" id="IPR012910">
    <property type="entry name" value="Plug_dom"/>
</dbReference>
<dbReference type="NCBIfam" id="TIGR01782">
    <property type="entry name" value="TonB-Xanth-Caul"/>
    <property type="match status" value="1"/>
</dbReference>
<evidence type="ECO:0000256" key="3">
    <source>
        <dbReference type="ARBA" id="ARBA00023237"/>
    </source>
</evidence>
<dbReference type="PANTHER" id="PTHR40980:SF3">
    <property type="entry name" value="TONB-DEPENDENT RECEPTOR-LIKE BETA-BARREL DOMAIN-CONTAINING PROTEIN"/>
    <property type="match status" value="1"/>
</dbReference>
<comment type="similarity">
    <text evidence="4">Belongs to the TonB-dependent receptor family.</text>
</comment>
<name>A0ABT0BGX1_9SPHN</name>
<feature type="signal peptide" evidence="6">
    <location>
        <begin position="1"/>
        <end position="28"/>
    </location>
</feature>
<dbReference type="InterPro" id="IPR010104">
    <property type="entry name" value="TonB_rcpt_bac"/>
</dbReference>